<feature type="compositionally biased region" description="Basic and acidic residues" evidence="1">
    <location>
        <begin position="189"/>
        <end position="201"/>
    </location>
</feature>
<evidence type="ECO:0000256" key="1">
    <source>
        <dbReference type="SAM" id="MobiDB-lite"/>
    </source>
</evidence>
<feature type="compositionally biased region" description="Polar residues" evidence="1">
    <location>
        <begin position="241"/>
        <end position="253"/>
    </location>
</feature>
<sequence>MTLPRSTRASRASSSRTTSTSRPTLPGAGTARSARRSTRAVSAAARAPSAPAGAGAGACCATDTASVSSVPSRKPWAHACRWTLPLDVFGRVRGRSSSTACGCTSCSLATADRSASTTSGGGSPPRPSSSAATPSRSSPPTSIENAAQQPGRTRGCAASTVRSMSSGYRFRPRMTMRSLMRPVTNSSPPERKPRSPVRRYDASPSPWSRAPNARAVSSARPQYPPATLGPAIQISPICPSATRSPRSGDTTATRARGAPDDTSRRAPAAAGSTGSETPRASAPASTLTLAGCASRRPPEANSVASASP</sequence>
<comment type="caution">
    <text evidence="2">The sequence shown here is derived from an EMBL/GenBank/DDBJ whole genome shotgun (WGS) entry which is preliminary data.</text>
</comment>
<feature type="compositionally biased region" description="Low complexity" evidence="1">
    <location>
        <begin position="1"/>
        <end position="32"/>
    </location>
</feature>
<feature type="compositionally biased region" description="Polar residues" evidence="1">
    <location>
        <begin position="272"/>
        <end position="288"/>
    </location>
</feature>
<evidence type="ECO:0000313" key="3">
    <source>
        <dbReference type="Proteomes" id="UP001217485"/>
    </source>
</evidence>
<dbReference type="EMBL" id="JAQNDK010000006">
    <property type="protein sequence ID" value="MDC0685104.1"/>
    <property type="molecule type" value="Genomic_DNA"/>
</dbReference>
<gene>
    <name evidence="2" type="ORF">POL72_45745</name>
</gene>
<accession>A0ABT5CF84</accession>
<name>A0ABT5CF84_9BACT</name>
<feature type="region of interest" description="Disordered" evidence="1">
    <location>
        <begin position="1"/>
        <end position="56"/>
    </location>
</feature>
<keyword evidence="3" id="KW-1185">Reference proteome</keyword>
<proteinExistence type="predicted"/>
<organism evidence="2 3">
    <name type="scientific">Sorangium atrum</name>
    <dbReference type="NCBI Taxonomy" id="2995308"/>
    <lineage>
        <taxon>Bacteria</taxon>
        <taxon>Pseudomonadati</taxon>
        <taxon>Myxococcota</taxon>
        <taxon>Polyangia</taxon>
        <taxon>Polyangiales</taxon>
        <taxon>Polyangiaceae</taxon>
        <taxon>Sorangium</taxon>
    </lineage>
</organism>
<feature type="region of interest" description="Disordered" evidence="1">
    <location>
        <begin position="112"/>
        <end position="308"/>
    </location>
</feature>
<dbReference type="Proteomes" id="UP001217485">
    <property type="component" value="Unassembled WGS sequence"/>
</dbReference>
<feature type="compositionally biased region" description="Low complexity" evidence="1">
    <location>
        <begin position="39"/>
        <end position="56"/>
    </location>
</feature>
<protein>
    <submittedName>
        <fullName evidence="2">Uncharacterized protein</fullName>
    </submittedName>
</protein>
<feature type="compositionally biased region" description="Low complexity" evidence="1">
    <location>
        <begin position="128"/>
        <end position="142"/>
    </location>
</feature>
<reference evidence="2 3" key="1">
    <citation type="submission" date="2023-01" db="EMBL/GenBank/DDBJ databases">
        <title>Minimal conservation of predation-associated metabolite biosynthetic gene clusters underscores biosynthetic potential of Myxococcota including descriptions for ten novel species: Archangium lansinium sp. nov., Myxococcus landrumus sp. nov., Nannocystis bai.</title>
        <authorList>
            <person name="Ahearne A."/>
            <person name="Stevens C."/>
            <person name="Dowd S."/>
        </authorList>
    </citation>
    <scope>NUCLEOTIDE SEQUENCE [LARGE SCALE GENOMIC DNA]</scope>
    <source>
        <strain evidence="2 3">WIWO2</strain>
    </source>
</reference>
<evidence type="ECO:0000313" key="2">
    <source>
        <dbReference type="EMBL" id="MDC0685104.1"/>
    </source>
</evidence>